<name>A0AAV5KHW7_9ROSI</name>
<gene>
    <name evidence="1" type="ORF">SLEP1_g33818</name>
</gene>
<evidence type="ECO:0000313" key="1">
    <source>
        <dbReference type="EMBL" id="GKV24173.1"/>
    </source>
</evidence>
<dbReference type="EMBL" id="BPVZ01000065">
    <property type="protein sequence ID" value="GKV24173.1"/>
    <property type="molecule type" value="Genomic_DNA"/>
</dbReference>
<proteinExistence type="predicted"/>
<dbReference type="AlphaFoldDB" id="A0AAV5KHW7"/>
<dbReference type="Proteomes" id="UP001054252">
    <property type="component" value="Unassembled WGS sequence"/>
</dbReference>
<keyword evidence="2" id="KW-1185">Reference proteome</keyword>
<accession>A0AAV5KHW7</accession>
<evidence type="ECO:0000313" key="2">
    <source>
        <dbReference type="Proteomes" id="UP001054252"/>
    </source>
</evidence>
<protein>
    <submittedName>
        <fullName evidence="1">Uncharacterized protein</fullName>
    </submittedName>
</protein>
<comment type="caution">
    <text evidence="1">The sequence shown here is derived from an EMBL/GenBank/DDBJ whole genome shotgun (WGS) entry which is preliminary data.</text>
</comment>
<organism evidence="1 2">
    <name type="scientific">Rubroshorea leprosula</name>
    <dbReference type="NCBI Taxonomy" id="152421"/>
    <lineage>
        <taxon>Eukaryota</taxon>
        <taxon>Viridiplantae</taxon>
        <taxon>Streptophyta</taxon>
        <taxon>Embryophyta</taxon>
        <taxon>Tracheophyta</taxon>
        <taxon>Spermatophyta</taxon>
        <taxon>Magnoliopsida</taxon>
        <taxon>eudicotyledons</taxon>
        <taxon>Gunneridae</taxon>
        <taxon>Pentapetalae</taxon>
        <taxon>rosids</taxon>
        <taxon>malvids</taxon>
        <taxon>Malvales</taxon>
        <taxon>Dipterocarpaceae</taxon>
        <taxon>Rubroshorea</taxon>
    </lineage>
</organism>
<sequence>MLESKRAGFEPSSHWVPTVGTQLFLVRTQPNPTQRAGFKCSGRWLEPMRAGFKCNGR</sequence>
<reference evidence="1 2" key="1">
    <citation type="journal article" date="2021" name="Commun. Biol.">
        <title>The genome of Shorea leprosula (Dipterocarpaceae) highlights the ecological relevance of drought in aseasonal tropical rainforests.</title>
        <authorList>
            <person name="Ng K.K.S."/>
            <person name="Kobayashi M.J."/>
            <person name="Fawcett J.A."/>
            <person name="Hatakeyama M."/>
            <person name="Paape T."/>
            <person name="Ng C.H."/>
            <person name="Ang C.C."/>
            <person name="Tnah L.H."/>
            <person name="Lee C.T."/>
            <person name="Nishiyama T."/>
            <person name="Sese J."/>
            <person name="O'Brien M.J."/>
            <person name="Copetti D."/>
            <person name="Mohd Noor M.I."/>
            <person name="Ong R.C."/>
            <person name="Putra M."/>
            <person name="Sireger I.Z."/>
            <person name="Indrioko S."/>
            <person name="Kosugi Y."/>
            <person name="Izuno A."/>
            <person name="Isagi Y."/>
            <person name="Lee S.L."/>
            <person name="Shimizu K.K."/>
        </authorList>
    </citation>
    <scope>NUCLEOTIDE SEQUENCE [LARGE SCALE GENOMIC DNA]</scope>
    <source>
        <strain evidence="1">214</strain>
    </source>
</reference>